<keyword evidence="3" id="KW-1185">Reference proteome</keyword>
<dbReference type="InterPro" id="IPR029058">
    <property type="entry name" value="AB_hydrolase_fold"/>
</dbReference>
<organism evidence="2 3">
    <name type="scientific">[Torrubiella] hemipterigena</name>
    <dbReference type="NCBI Taxonomy" id="1531966"/>
    <lineage>
        <taxon>Eukaryota</taxon>
        <taxon>Fungi</taxon>
        <taxon>Dikarya</taxon>
        <taxon>Ascomycota</taxon>
        <taxon>Pezizomycotina</taxon>
        <taxon>Sordariomycetes</taxon>
        <taxon>Hypocreomycetidae</taxon>
        <taxon>Hypocreales</taxon>
        <taxon>Clavicipitaceae</taxon>
        <taxon>Clavicipitaceae incertae sedis</taxon>
        <taxon>'Torrubiella' clade</taxon>
    </lineage>
</organism>
<name>A0A0A1THZ1_9HYPO</name>
<dbReference type="Gene3D" id="3.40.50.1820">
    <property type="entry name" value="alpha/beta hydrolase"/>
    <property type="match status" value="1"/>
</dbReference>
<evidence type="ECO:0000313" key="3">
    <source>
        <dbReference type="Proteomes" id="UP000039046"/>
    </source>
</evidence>
<accession>A0A0A1THZ1</accession>
<dbReference type="AlphaFoldDB" id="A0A0A1THZ1"/>
<dbReference type="EMBL" id="CDHN01000003">
    <property type="protein sequence ID" value="CEJ90028.1"/>
    <property type="molecule type" value="Genomic_DNA"/>
</dbReference>
<feature type="domain" description="AB hydrolase-1" evidence="1">
    <location>
        <begin position="26"/>
        <end position="177"/>
    </location>
</feature>
<dbReference type="SUPFAM" id="SSF53474">
    <property type="entry name" value="alpha/beta-Hydrolases"/>
    <property type="match status" value="1"/>
</dbReference>
<dbReference type="Proteomes" id="UP000039046">
    <property type="component" value="Unassembled WGS sequence"/>
</dbReference>
<dbReference type="HOGENOM" id="CLU_066049_0_0_1"/>
<protein>
    <recommendedName>
        <fullName evidence="1">AB hydrolase-1 domain-containing protein</fullName>
    </recommendedName>
</protein>
<proteinExistence type="predicted"/>
<dbReference type="Pfam" id="PF12697">
    <property type="entry name" value="Abhydrolase_6"/>
    <property type="match status" value="1"/>
</dbReference>
<evidence type="ECO:0000313" key="2">
    <source>
        <dbReference type="EMBL" id="CEJ90028.1"/>
    </source>
</evidence>
<gene>
    <name evidence="2" type="ORF">VHEMI05837</name>
</gene>
<dbReference type="InterPro" id="IPR000073">
    <property type="entry name" value="AB_hydrolase_1"/>
</dbReference>
<sequence length="302" mass="32944">MEPDGPNPVQIQTCPPNKLADEALPLVLLHDGGGTTFSYFFLDHLDRDVWALHNPNFFTGEPFVGGMDAMARHYIELIAKAGISGKILIGGWSLGGYLSVTIANILAQEPSSFSIAGMLLIDSPYHSPDAPEGADPVMGNIPDLVQKAFDNCIEMLKDWHLPDWPAAQPSQDIQLTVSGRSFAVNKGEILYAQHKGAWTTRAVETYPDTQPQSSPQNPPLAALMRCVDAAPVQAGAGAGKVCDVDFDRDQVLLGWAGKYPDFIRAVADLEGHHYALFEVDKADYVTSRMRELLQMLENAARK</sequence>
<evidence type="ECO:0000259" key="1">
    <source>
        <dbReference type="Pfam" id="PF12697"/>
    </source>
</evidence>
<reference evidence="2 3" key="1">
    <citation type="journal article" date="2015" name="Genome Announc.">
        <title>Draft Genome Sequence and Gene Annotation of the Entomopathogenic Fungus Verticillium hemipterigenum.</title>
        <authorList>
            <person name="Horn F."/>
            <person name="Habel A."/>
            <person name="Scharf D.H."/>
            <person name="Dworschak J."/>
            <person name="Brakhage A.A."/>
            <person name="Guthke R."/>
            <person name="Hertweck C."/>
            <person name="Linde J."/>
        </authorList>
    </citation>
    <scope>NUCLEOTIDE SEQUENCE [LARGE SCALE GENOMIC DNA]</scope>
</reference>